<dbReference type="InterPro" id="IPR016024">
    <property type="entry name" value="ARM-type_fold"/>
</dbReference>
<dbReference type="Pfam" id="PF13646">
    <property type="entry name" value="HEAT_2"/>
    <property type="match status" value="3"/>
</dbReference>
<dbReference type="SUPFAM" id="SSF48371">
    <property type="entry name" value="ARM repeat"/>
    <property type="match status" value="1"/>
</dbReference>
<accession>A0A7V4E2Y1</accession>
<protein>
    <submittedName>
        <fullName evidence="1">HEAT repeat domain-containing protein</fullName>
    </submittedName>
</protein>
<dbReference type="PANTHER" id="PTHR12697">
    <property type="entry name" value="PBS LYASE HEAT-LIKE PROTEIN"/>
    <property type="match status" value="1"/>
</dbReference>
<gene>
    <name evidence="1" type="ORF">ENU74_02575</name>
</gene>
<dbReference type="PANTHER" id="PTHR12697:SF38">
    <property type="entry name" value="PBS LYASE HEAT DOMAIN PROTEIN REPEAT-CONTAINING PROTEIN"/>
    <property type="match status" value="1"/>
</dbReference>
<proteinExistence type="predicted"/>
<comment type="caution">
    <text evidence="1">The sequence shown here is derived from an EMBL/GenBank/DDBJ whole genome shotgun (WGS) entry which is preliminary data.</text>
</comment>
<evidence type="ECO:0000313" key="1">
    <source>
        <dbReference type="EMBL" id="HGK63464.1"/>
    </source>
</evidence>
<sequence>MEELEKLKRELFHPDINTRFQAIEKLANLKTAPALFLLLETLASENNTVIREKIIEEILKIGKGVVPYILQMLKVEKEVVKSLETRKLEKPAIRIFCQLLAKLEAKEGEDVLIELLSDNDPLIKVAACEALGNLKSKKAIEHIFPLLYDINFWVRTCACTALGEIGDKKALSQLLEKLQDESHWVRSAACEALGKIGDKQAAEDLAYLSLYDESEIVREAAIKALTMIGDVVISPYLNALMSDDLNKKFKAMEVLVKEGKVVLYSLLSLLESPSATLKACVCEILGKIGDERAIEGLAKLFNDKDLNVRTAAVNALANIKSEKTCSYLLNLLSSPDQKFADLAKEALIKLGEKSIGILIEEFTKIKDEEIKRKIIEVFGEIKNKETIGILLECLKARNPYIRAQSCLSLAKICSFGLISERKEIIEEMKKLLKDESYLVRSAALEVLGVLRADEVFEEICQLLNDPETTVKRKAVWAISEIGGIRAIEILRKAVNCDESPVKIEVINSLVKLKDKESLSLLKKIARPWPFSKEEEEVKRAAKEGIQRLEGLS</sequence>
<dbReference type="InterPro" id="IPR011989">
    <property type="entry name" value="ARM-like"/>
</dbReference>
<reference evidence="1" key="1">
    <citation type="journal article" date="2020" name="mSystems">
        <title>Genome- and Community-Level Interaction Insights into Carbon Utilization and Element Cycling Functions of Hydrothermarchaeota in Hydrothermal Sediment.</title>
        <authorList>
            <person name="Zhou Z."/>
            <person name="Liu Y."/>
            <person name="Xu W."/>
            <person name="Pan J."/>
            <person name="Luo Z.H."/>
            <person name="Li M."/>
        </authorList>
    </citation>
    <scope>NUCLEOTIDE SEQUENCE [LARGE SCALE GENOMIC DNA]</scope>
    <source>
        <strain evidence="1">SpSt-697</strain>
    </source>
</reference>
<organism evidence="1">
    <name type="scientific">candidate division WOR-3 bacterium</name>
    <dbReference type="NCBI Taxonomy" id="2052148"/>
    <lineage>
        <taxon>Bacteria</taxon>
        <taxon>Bacteria division WOR-3</taxon>
    </lineage>
</organism>
<dbReference type="InterPro" id="IPR004155">
    <property type="entry name" value="PBS_lyase_HEAT"/>
</dbReference>
<dbReference type="GO" id="GO:0016491">
    <property type="term" value="F:oxidoreductase activity"/>
    <property type="evidence" value="ECO:0007669"/>
    <property type="project" value="TreeGrafter"/>
</dbReference>
<dbReference type="SMART" id="SM00567">
    <property type="entry name" value="EZ_HEAT"/>
    <property type="match status" value="10"/>
</dbReference>
<dbReference type="Gene3D" id="1.25.10.10">
    <property type="entry name" value="Leucine-rich Repeat Variant"/>
    <property type="match status" value="4"/>
</dbReference>
<dbReference type="EMBL" id="DTDR01000069">
    <property type="protein sequence ID" value="HGK63464.1"/>
    <property type="molecule type" value="Genomic_DNA"/>
</dbReference>
<dbReference type="AlphaFoldDB" id="A0A7V4E2Y1"/>
<name>A0A7V4E2Y1_UNCW3</name>